<protein>
    <recommendedName>
        <fullName evidence="4">Cro/Cl family transcriptional regulator</fullName>
    </recommendedName>
</protein>
<dbReference type="InterPro" id="IPR010982">
    <property type="entry name" value="Lambda_DNA-bd_dom_sf"/>
</dbReference>
<organism evidence="2 3">
    <name type="scientific">Comamonas testosteroni</name>
    <name type="common">Pseudomonas testosteroni</name>
    <dbReference type="NCBI Taxonomy" id="285"/>
    <lineage>
        <taxon>Bacteria</taxon>
        <taxon>Pseudomonadati</taxon>
        <taxon>Pseudomonadota</taxon>
        <taxon>Betaproteobacteria</taxon>
        <taxon>Burkholderiales</taxon>
        <taxon>Comamonadaceae</taxon>
        <taxon>Comamonas</taxon>
    </lineage>
</organism>
<accession>A0A5A7MJQ4</accession>
<reference evidence="2 3" key="1">
    <citation type="journal article" date="2019" name="Microbiol. Resour. Announc.">
        <title>Draft Genome Sequence of Comamonas testosteroni TA441, a Bacterium That Has a Cryptic Phenol Degradation Gene Cluster.</title>
        <authorList>
            <person name="Arai H."/>
            <person name="Ishii M."/>
        </authorList>
    </citation>
    <scope>NUCLEOTIDE SEQUENCE [LARGE SCALE GENOMIC DNA]</scope>
    <source>
        <strain evidence="2 3">TA441</strain>
    </source>
</reference>
<dbReference type="RefSeq" id="WP_149357204.1">
    <property type="nucleotide sequence ID" value="NZ_BKBW01000021.1"/>
</dbReference>
<evidence type="ECO:0000313" key="3">
    <source>
        <dbReference type="Proteomes" id="UP000323105"/>
    </source>
</evidence>
<feature type="compositionally biased region" description="Polar residues" evidence="1">
    <location>
        <begin position="53"/>
        <end position="65"/>
    </location>
</feature>
<name>A0A5A7MJQ4_COMTE</name>
<evidence type="ECO:0000256" key="1">
    <source>
        <dbReference type="SAM" id="MobiDB-lite"/>
    </source>
</evidence>
<evidence type="ECO:0008006" key="4">
    <source>
        <dbReference type="Google" id="ProtNLM"/>
    </source>
</evidence>
<feature type="region of interest" description="Disordered" evidence="1">
    <location>
        <begin position="52"/>
        <end position="73"/>
    </location>
</feature>
<dbReference type="EMBL" id="BKBW01000021">
    <property type="protein sequence ID" value="GEQ77956.1"/>
    <property type="molecule type" value="Genomic_DNA"/>
</dbReference>
<proteinExistence type="predicted"/>
<dbReference type="Pfam" id="PF14549">
    <property type="entry name" value="P22_Cro"/>
    <property type="match status" value="1"/>
</dbReference>
<dbReference type="GO" id="GO:0003677">
    <property type="term" value="F:DNA binding"/>
    <property type="evidence" value="ECO:0007669"/>
    <property type="project" value="InterPro"/>
</dbReference>
<dbReference type="Gene3D" id="1.10.260.40">
    <property type="entry name" value="lambda repressor-like DNA-binding domains"/>
    <property type="match status" value="1"/>
</dbReference>
<dbReference type="AlphaFoldDB" id="A0A5A7MJQ4"/>
<gene>
    <name evidence="2" type="ORF">CTTA_4961</name>
</gene>
<evidence type="ECO:0000313" key="2">
    <source>
        <dbReference type="EMBL" id="GEQ77956.1"/>
    </source>
</evidence>
<sequence length="73" mass="7859">MNKAEAIQQLGGSIPAAAKAIGVSYQAVNQWPDVLPARIVDRVQAALWRMQQEKSSSQELAQPSTPEKEVGNA</sequence>
<dbReference type="Proteomes" id="UP000323105">
    <property type="component" value="Unassembled WGS sequence"/>
</dbReference>
<dbReference type="SUPFAM" id="SSF47413">
    <property type="entry name" value="lambda repressor-like DNA-binding domains"/>
    <property type="match status" value="1"/>
</dbReference>
<comment type="caution">
    <text evidence="2">The sequence shown here is derived from an EMBL/GenBank/DDBJ whole genome shotgun (WGS) entry which is preliminary data.</text>
</comment>